<organism evidence="20 21">
    <name type="scientific">Cutibacterium granulosum</name>
    <dbReference type="NCBI Taxonomy" id="33011"/>
    <lineage>
        <taxon>Bacteria</taxon>
        <taxon>Bacillati</taxon>
        <taxon>Actinomycetota</taxon>
        <taxon>Actinomycetes</taxon>
        <taxon>Propionibacteriales</taxon>
        <taxon>Propionibacteriaceae</taxon>
        <taxon>Cutibacterium</taxon>
    </lineage>
</organism>
<proteinExistence type="inferred from homology"/>
<evidence type="ECO:0000256" key="14">
    <source>
        <dbReference type="ARBA" id="ARBA00022909"/>
    </source>
</evidence>
<comment type="pathway">
    <text evidence="2">Cofactor biosynthesis; tetrahydrofolate biosynthesis; 7,8-dihydrofolate from 2-amino-4-hydroxy-6-hydroxymethyl-7,8-dihydropteridine diphosphate and 4-aminobenzoate: step 2/2.</text>
</comment>
<dbReference type="FunFam" id="3.40.1190.10:FF:000004">
    <property type="entry name" value="Dihydrofolate synthase/folylpolyglutamate synthase"/>
    <property type="match status" value="1"/>
</dbReference>
<dbReference type="GO" id="GO:0008841">
    <property type="term" value="F:dihydrofolate synthase activity"/>
    <property type="evidence" value="ECO:0007669"/>
    <property type="project" value="UniProtKB-EC"/>
</dbReference>
<keyword evidence="13" id="KW-0460">Magnesium</keyword>
<evidence type="ECO:0000256" key="17">
    <source>
        <dbReference type="ARBA" id="ARBA00049161"/>
    </source>
</evidence>
<comment type="pathway">
    <text evidence="3">Cofactor biosynthesis; tetrahydrofolylpolyglutamate biosynthesis.</text>
</comment>
<evidence type="ECO:0000256" key="3">
    <source>
        <dbReference type="ARBA" id="ARBA00005150"/>
    </source>
</evidence>
<evidence type="ECO:0000256" key="7">
    <source>
        <dbReference type="ARBA" id="ARBA00013025"/>
    </source>
</evidence>
<gene>
    <name evidence="20" type="primary">fgs</name>
    <name evidence="20" type="ORF">SAMEA4412665_01739</name>
</gene>
<evidence type="ECO:0000256" key="1">
    <source>
        <dbReference type="ARBA" id="ARBA00001946"/>
    </source>
</evidence>
<evidence type="ECO:0000256" key="9">
    <source>
        <dbReference type="ARBA" id="ARBA00022598"/>
    </source>
</evidence>
<comment type="similarity">
    <text evidence="4">Belongs to the folylpolyglutamate synthase family.</text>
</comment>
<sequence length="485" mass="51182">MDHADLVAQLEARWPENRIGPGLGREEALLDLLGNPQRSCPVIHIAGTNGKGSTALMVESLLRAAGLRVGRYASPHLVDVNERICIDGAPISDEVFDQTWEQIEPMVHMVDEQQVNGIQMTFFEVITAMAFAAFADAPVDVMVVEVGLGGRWDATNVADGDVCVICPVAMDHMHILGDSLEKIASEKAGIIKSGSVPVIAGQKPEAAPVLLAQCQQVGARPVLEGPDFGLLGRRGAVGGQVLRLQTASGPLGELYLPLFGEHMARNAALAVAAAEALTGPLKPDIIEQGLAQVSAPARLELVRRAPAIVLDTFHNPHGADSALAGLTQSFDFHPLVAVFAAMRDKDVAGVLERMSQDVNHVVLTGLPGDRAYHAAELADLASEHWAADEVTLTENTAEALEQAIHVADAAGPSAGILVAGSVVLAGEARHILLPDGVNHVSTAPTAVVESPELSEVQIEQMEGEPLDVPDEVGENQWDGTDLNDE</sequence>
<reference evidence="20 21" key="1">
    <citation type="submission" date="2017-06" db="EMBL/GenBank/DDBJ databases">
        <authorList>
            <consortium name="Pathogen Informatics"/>
        </authorList>
    </citation>
    <scope>NUCLEOTIDE SEQUENCE [LARGE SCALE GENOMIC DNA]</scope>
    <source>
        <strain evidence="20 21">NCTC11865</strain>
    </source>
</reference>
<name>A0A239WXP5_9ACTN</name>
<evidence type="ECO:0000313" key="20">
    <source>
        <dbReference type="EMBL" id="SNV39295.1"/>
    </source>
</evidence>
<keyword evidence="12" id="KW-0067">ATP-binding</keyword>
<dbReference type="KEGG" id="cgrn:4412665_01739"/>
<dbReference type="Pfam" id="PF02875">
    <property type="entry name" value="Mur_ligase_C"/>
    <property type="match status" value="1"/>
</dbReference>
<feature type="compositionally biased region" description="Acidic residues" evidence="18">
    <location>
        <begin position="462"/>
        <end position="473"/>
    </location>
</feature>
<evidence type="ECO:0000256" key="5">
    <source>
        <dbReference type="ARBA" id="ARBA00011245"/>
    </source>
</evidence>
<keyword evidence="10" id="KW-0479">Metal-binding</keyword>
<dbReference type="PROSITE" id="PS01011">
    <property type="entry name" value="FOLYLPOLYGLU_SYNT_1"/>
    <property type="match status" value="1"/>
</dbReference>
<evidence type="ECO:0000256" key="10">
    <source>
        <dbReference type="ARBA" id="ARBA00022723"/>
    </source>
</evidence>
<evidence type="ECO:0000256" key="15">
    <source>
        <dbReference type="ARBA" id="ARBA00030592"/>
    </source>
</evidence>
<evidence type="ECO:0000256" key="4">
    <source>
        <dbReference type="ARBA" id="ARBA00008276"/>
    </source>
</evidence>
<accession>A0A239WXP5</accession>
<comment type="catalytic activity">
    <reaction evidence="16">
        <text>(6S)-5,6,7,8-tetrahydrofolyl-(gamma-L-Glu)(n) + L-glutamate + ATP = (6S)-5,6,7,8-tetrahydrofolyl-(gamma-L-Glu)(n+1) + ADP + phosphate + H(+)</text>
        <dbReference type="Rhea" id="RHEA:10580"/>
        <dbReference type="Rhea" id="RHEA-COMP:14738"/>
        <dbReference type="Rhea" id="RHEA-COMP:14740"/>
        <dbReference type="ChEBI" id="CHEBI:15378"/>
        <dbReference type="ChEBI" id="CHEBI:29985"/>
        <dbReference type="ChEBI" id="CHEBI:30616"/>
        <dbReference type="ChEBI" id="CHEBI:43474"/>
        <dbReference type="ChEBI" id="CHEBI:141005"/>
        <dbReference type="ChEBI" id="CHEBI:456216"/>
        <dbReference type="EC" id="6.3.2.17"/>
    </reaction>
</comment>
<dbReference type="GO" id="GO:0046872">
    <property type="term" value="F:metal ion binding"/>
    <property type="evidence" value="ECO:0007669"/>
    <property type="project" value="UniProtKB-KW"/>
</dbReference>
<dbReference type="NCBIfam" id="TIGR01499">
    <property type="entry name" value="folC"/>
    <property type="match status" value="1"/>
</dbReference>
<dbReference type="AlphaFoldDB" id="A0A239WXP5"/>
<dbReference type="PANTHER" id="PTHR11136:SF0">
    <property type="entry name" value="DIHYDROFOLATE SYNTHETASE-RELATED"/>
    <property type="match status" value="1"/>
</dbReference>
<keyword evidence="9 20" id="KW-0436">Ligase</keyword>
<keyword evidence="11" id="KW-0547">Nucleotide-binding</keyword>
<evidence type="ECO:0000256" key="13">
    <source>
        <dbReference type="ARBA" id="ARBA00022842"/>
    </source>
</evidence>
<dbReference type="InterPro" id="IPR036615">
    <property type="entry name" value="Mur_ligase_C_dom_sf"/>
</dbReference>
<dbReference type="Proteomes" id="UP000215332">
    <property type="component" value="Chromosome 1"/>
</dbReference>
<dbReference type="SUPFAM" id="SSF53244">
    <property type="entry name" value="MurD-like peptide ligases, peptide-binding domain"/>
    <property type="match status" value="1"/>
</dbReference>
<feature type="domain" description="Mur ligase C-terminal" evidence="19">
    <location>
        <begin position="298"/>
        <end position="421"/>
    </location>
</feature>
<evidence type="ECO:0000313" key="21">
    <source>
        <dbReference type="Proteomes" id="UP000215332"/>
    </source>
</evidence>
<evidence type="ECO:0000259" key="19">
    <source>
        <dbReference type="Pfam" id="PF02875"/>
    </source>
</evidence>
<dbReference type="PANTHER" id="PTHR11136">
    <property type="entry name" value="FOLYLPOLYGLUTAMATE SYNTHASE-RELATED"/>
    <property type="match status" value="1"/>
</dbReference>
<dbReference type="EMBL" id="LT906441">
    <property type="protein sequence ID" value="SNV39295.1"/>
    <property type="molecule type" value="Genomic_DNA"/>
</dbReference>
<dbReference type="Gene3D" id="3.90.190.20">
    <property type="entry name" value="Mur ligase, C-terminal domain"/>
    <property type="match status" value="1"/>
</dbReference>
<protein>
    <recommendedName>
        <fullName evidence="8">Dihydrofolate synthase/folylpolyglutamate synthase</fullName>
        <ecNumber evidence="6">6.3.2.12</ecNumber>
        <ecNumber evidence="7">6.3.2.17</ecNumber>
    </recommendedName>
    <alternativeName>
        <fullName evidence="15">Tetrahydrofolylpolyglutamate synthase</fullName>
    </alternativeName>
</protein>
<dbReference type="SUPFAM" id="SSF53623">
    <property type="entry name" value="MurD-like peptide ligases, catalytic domain"/>
    <property type="match status" value="1"/>
</dbReference>
<evidence type="ECO:0000256" key="11">
    <source>
        <dbReference type="ARBA" id="ARBA00022741"/>
    </source>
</evidence>
<dbReference type="InterPro" id="IPR004101">
    <property type="entry name" value="Mur_ligase_C"/>
</dbReference>
<evidence type="ECO:0000256" key="12">
    <source>
        <dbReference type="ARBA" id="ARBA00022840"/>
    </source>
</evidence>
<comment type="subunit">
    <text evidence="5">Monomer.</text>
</comment>
<dbReference type="GO" id="GO:0005524">
    <property type="term" value="F:ATP binding"/>
    <property type="evidence" value="ECO:0007669"/>
    <property type="project" value="UniProtKB-KW"/>
</dbReference>
<dbReference type="InterPro" id="IPR018109">
    <property type="entry name" value="Folylpolyglutamate_synth_CS"/>
</dbReference>
<dbReference type="EC" id="6.3.2.12" evidence="6"/>
<evidence type="ECO:0000256" key="18">
    <source>
        <dbReference type="SAM" id="MobiDB-lite"/>
    </source>
</evidence>
<evidence type="ECO:0000256" key="8">
    <source>
        <dbReference type="ARBA" id="ARBA00019357"/>
    </source>
</evidence>
<feature type="region of interest" description="Disordered" evidence="18">
    <location>
        <begin position="462"/>
        <end position="485"/>
    </location>
</feature>
<dbReference type="Gene3D" id="3.40.1190.10">
    <property type="entry name" value="Mur-like, catalytic domain"/>
    <property type="match status" value="1"/>
</dbReference>
<dbReference type="EC" id="6.3.2.17" evidence="7"/>
<dbReference type="GO" id="GO:0046656">
    <property type="term" value="P:folic acid biosynthetic process"/>
    <property type="evidence" value="ECO:0007669"/>
    <property type="project" value="UniProtKB-KW"/>
</dbReference>
<dbReference type="InterPro" id="IPR036565">
    <property type="entry name" value="Mur-like_cat_sf"/>
</dbReference>
<evidence type="ECO:0000256" key="16">
    <source>
        <dbReference type="ARBA" id="ARBA00047493"/>
    </source>
</evidence>
<dbReference type="eggNOG" id="COG0285">
    <property type="taxonomic scope" value="Bacteria"/>
</dbReference>
<keyword evidence="14" id="KW-0289">Folate biosynthesis</keyword>
<comment type="cofactor">
    <cofactor evidence="1">
        <name>Mg(2+)</name>
        <dbReference type="ChEBI" id="CHEBI:18420"/>
    </cofactor>
</comment>
<comment type="catalytic activity">
    <reaction evidence="17">
        <text>7,8-dihydropteroate + L-glutamate + ATP = 7,8-dihydrofolate + ADP + phosphate + H(+)</text>
        <dbReference type="Rhea" id="RHEA:23584"/>
        <dbReference type="ChEBI" id="CHEBI:15378"/>
        <dbReference type="ChEBI" id="CHEBI:17839"/>
        <dbReference type="ChEBI" id="CHEBI:29985"/>
        <dbReference type="ChEBI" id="CHEBI:30616"/>
        <dbReference type="ChEBI" id="CHEBI:43474"/>
        <dbReference type="ChEBI" id="CHEBI:57451"/>
        <dbReference type="ChEBI" id="CHEBI:456216"/>
        <dbReference type="EC" id="6.3.2.12"/>
    </reaction>
</comment>
<dbReference type="GO" id="GO:0004326">
    <property type="term" value="F:tetrahydrofolylpolyglutamate synthase activity"/>
    <property type="evidence" value="ECO:0007669"/>
    <property type="project" value="UniProtKB-EC"/>
</dbReference>
<evidence type="ECO:0000256" key="6">
    <source>
        <dbReference type="ARBA" id="ARBA00013023"/>
    </source>
</evidence>
<evidence type="ECO:0000256" key="2">
    <source>
        <dbReference type="ARBA" id="ARBA00004799"/>
    </source>
</evidence>
<dbReference type="InterPro" id="IPR001645">
    <property type="entry name" value="Folylpolyglutamate_synth"/>
</dbReference>
<dbReference type="GO" id="GO:0005737">
    <property type="term" value="C:cytoplasm"/>
    <property type="evidence" value="ECO:0007669"/>
    <property type="project" value="TreeGrafter"/>
</dbReference>